<dbReference type="InterPro" id="IPR037682">
    <property type="entry name" value="TonB_C"/>
</dbReference>
<dbReference type="RefSeq" id="WP_305892983.1">
    <property type="nucleotide sequence ID" value="NZ_JAUZVZ010000006.1"/>
</dbReference>
<dbReference type="SUPFAM" id="SSF81901">
    <property type="entry name" value="HCP-like"/>
    <property type="match status" value="1"/>
</dbReference>
<dbReference type="SMART" id="SM00671">
    <property type="entry name" value="SEL1"/>
    <property type="match status" value="1"/>
</dbReference>
<dbReference type="Proteomes" id="UP001231616">
    <property type="component" value="Unassembled WGS sequence"/>
</dbReference>
<organism evidence="2 3">
    <name type="scientific">Alkalimonas collagenimarina</name>
    <dbReference type="NCBI Taxonomy" id="400390"/>
    <lineage>
        <taxon>Bacteria</taxon>
        <taxon>Pseudomonadati</taxon>
        <taxon>Pseudomonadota</taxon>
        <taxon>Gammaproteobacteria</taxon>
        <taxon>Alkalimonas</taxon>
    </lineage>
</organism>
<reference evidence="2 3" key="1">
    <citation type="submission" date="2023-08" db="EMBL/GenBank/DDBJ databases">
        <authorList>
            <person name="Joshi A."/>
            <person name="Thite S."/>
        </authorList>
    </citation>
    <scope>NUCLEOTIDE SEQUENCE [LARGE SCALE GENOMIC DNA]</scope>
    <source>
        <strain evidence="2 3">AC40</strain>
    </source>
</reference>
<sequence length="453" mass="51324">MNSSTWNGILWLYILLSTALLCFGYSRPVKAEFFQALQAYEKESYSTAYTGFSALIELGNAEAAFNLGVMYYHGHGIEANPIESMAYFHLAHSLGNKDAATIQQQISAQLSESERRLARLRFEELRQQVIIRDDAEATQLYDVVDLQALATPMPVFSDDVHRRSHFGYIVIRYLVDKDGSVPVVDVIDSYPAGIYERDTLRALRRWKFEPTGKQHLVSTQLNFWVPGSLRSREAQQFLERDQIWDYAALGISAYQEYIGSVLHLVHIASGKHTFIDESLPDEWDLPDFTELLGSRSLSFRYRSFLGYTLVQVEDGVIQAVLADHALEAPDASELIGKRIRGATSGHYTISRPSRRDSILVQKRYPVPRQHTAGYWWSEAAKNGNAKAQRILANQRVDWQFYLLQQNEVTSMAWHGVRLTLDGESEQGLALIERAADQGYGVAEELLKVMTGSE</sequence>
<dbReference type="InterPro" id="IPR006597">
    <property type="entry name" value="Sel1-like"/>
</dbReference>
<evidence type="ECO:0000313" key="2">
    <source>
        <dbReference type="EMBL" id="MDP4535721.1"/>
    </source>
</evidence>
<dbReference type="Gene3D" id="1.25.40.10">
    <property type="entry name" value="Tetratricopeptide repeat domain"/>
    <property type="match status" value="1"/>
</dbReference>
<dbReference type="PROSITE" id="PS52015">
    <property type="entry name" value="TONB_CTD"/>
    <property type="match status" value="1"/>
</dbReference>
<comment type="caution">
    <text evidence="2">The sequence shown here is derived from an EMBL/GenBank/DDBJ whole genome shotgun (WGS) entry which is preliminary data.</text>
</comment>
<dbReference type="EMBL" id="JAUZVZ010000006">
    <property type="protein sequence ID" value="MDP4535721.1"/>
    <property type="molecule type" value="Genomic_DNA"/>
</dbReference>
<evidence type="ECO:0000313" key="3">
    <source>
        <dbReference type="Proteomes" id="UP001231616"/>
    </source>
</evidence>
<accession>A0ABT9GXE6</accession>
<proteinExistence type="predicted"/>
<name>A0ABT9GXE6_9GAMM</name>
<protein>
    <submittedName>
        <fullName evidence="2">Energy transducer TonB</fullName>
    </submittedName>
</protein>
<keyword evidence="3" id="KW-1185">Reference proteome</keyword>
<dbReference type="InterPro" id="IPR011990">
    <property type="entry name" value="TPR-like_helical_dom_sf"/>
</dbReference>
<dbReference type="Pfam" id="PF08238">
    <property type="entry name" value="Sel1"/>
    <property type="match status" value="3"/>
</dbReference>
<dbReference type="SUPFAM" id="SSF74653">
    <property type="entry name" value="TolA/TonB C-terminal domain"/>
    <property type="match status" value="1"/>
</dbReference>
<dbReference type="Gene3D" id="3.30.2420.10">
    <property type="entry name" value="TonB"/>
    <property type="match status" value="1"/>
</dbReference>
<evidence type="ECO:0000259" key="1">
    <source>
        <dbReference type="PROSITE" id="PS52015"/>
    </source>
</evidence>
<feature type="domain" description="TonB C-terminal" evidence="1">
    <location>
        <begin position="141"/>
        <end position="232"/>
    </location>
</feature>
<dbReference type="Pfam" id="PF03544">
    <property type="entry name" value="TonB_C"/>
    <property type="match status" value="1"/>
</dbReference>
<gene>
    <name evidence="2" type="ORF">Q3O60_05945</name>
</gene>